<dbReference type="EMBL" id="RYZZ01000017">
    <property type="protein sequence ID" value="RUQ28192.1"/>
    <property type="molecule type" value="Genomic_DNA"/>
</dbReference>
<organism evidence="7 8">
    <name type="scientific">Peribacillus cavernae</name>
    <dbReference type="NCBI Taxonomy" id="1674310"/>
    <lineage>
        <taxon>Bacteria</taxon>
        <taxon>Bacillati</taxon>
        <taxon>Bacillota</taxon>
        <taxon>Bacilli</taxon>
        <taxon>Bacillales</taxon>
        <taxon>Bacillaceae</taxon>
        <taxon>Peribacillus</taxon>
    </lineage>
</organism>
<sequence length="237" mass="25694">MLKCSELFANYGSVAALKGISIEVQSGEIVAVIGSNGAGKTTLINSILGFVKPHKGTVIFEGQDITNIPAHKTTNLGISVVPEAREVFYSLTVKENLRMGLKKEIGKVKQQELEDRLVHLFDTFPRLKERINQQAGTLSGGEQQMLVISRALISNPKLLLLDEPSLGLAPIIVNEIFEIIKTLKKEGITIVLVEQIANKALSVADKAYVIENGKIVMSGSASELKENKDIAKAYLGV</sequence>
<keyword evidence="4 7" id="KW-0067">ATP-binding</keyword>
<dbReference type="InterPro" id="IPR052156">
    <property type="entry name" value="BCAA_Transport_ATP-bd_LivF"/>
</dbReference>
<comment type="caution">
    <text evidence="7">The sequence shown here is derived from an EMBL/GenBank/DDBJ whole genome shotgun (WGS) entry which is preliminary data.</text>
</comment>
<dbReference type="GO" id="GO:0015807">
    <property type="term" value="P:L-amino acid transport"/>
    <property type="evidence" value="ECO:0007669"/>
    <property type="project" value="TreeGrafter"/>
</dbReference>
<evidence type="ECO:0000313" key="7">
    <source>
        <dbReference type="EMBL" id="RUQ28192.1"/>
    </source>
</evidence>
<dbReference type="Proteomes" id="UP000267430">
    <property type="component" value="Unassembled WGS sequence"/>
</dbReference>
<evidence type="ECO:0000313" key="8">
    <source>
        <dbReference type="Proteomes" id="UP000267430"/>
    </source>
</evidence>
<proteinExistence type="inferred from homology"/>
<dbReference type="InterPro" id="IPR003593">
    <property type="entry name" value="AAA+_ATPase"/>
</dbReference>
<feature type="domain" description="ABC transporter" evidence="6">
    <location>
        <begin position="2"/>
        <end position="237"/>
    </location>
</feature>
<dbReference type="OrthoDB" id="9776369at2"/>
<dbReference type="SMART" id="SM00382">
    <property type="entry name" value="AAA"/>
    <property type="match status" value="1"/>
</dbReference>
<name>A0A433HJC8_9BACI</name>
<dbReference type="PANTHER" id="PTHR43820:SF4">
    <property type="entry name" value="HIGH-AFFINITY BRANCHED-CHAIN AMINO ACID TRANSPORT ATP-BINDING PROTEIN LIVF"/>
    <property type="match status" value="1"/>
</dbReference>
<evidence type="ECO:0000256" key="2">
    <source>
        <dbReference type="ARBA" id="ARBA00022448"/>
    </source>
</evidence>
<comment type="similarity">
    <text evidence="1">Belongs to the ABC transporter superfamily.</text>
</comment>
<dbReference type="Gene3D" id="3.40.50.300">
    <property type="entry name" value="P-loop containing nucleotide triphosphate hydrolases"/>
    <property type="match status" value="1"/>
</dbReference>
<dbReference type="AlphaFoldDB" id="A0A433HJC8"/>
<accession>A0A433HJC8</accession>
<dbReference type="CDD" id="cd03224">
    <property type="entry name" value="ABC_TM1139_LivF_branched"/>
    <property type="match status" value="1"/>
</dbReference>
<keyword evidence="2" id="KW-0813">Transport</keyword>
<dbReference type="GO" id="GO:0016887">
    <property type="term" value="F:ATP hydrolysis activity"/>
    <property type="evidence" value="ECO:0007669"/>
    <property type="project" value="InterPro"/>
</dbReference>
<dbReference type="PANTHER" id="PTHR43820">
    <property type="entry name" value="HIGH-AFFINITY BRANCHED-CHAIN AMINO ACID TRANSPORT ATP-BINDING PROTEIN LIVF"/>
    <property type="match status" value="1"/>
</dbReference>
<dbReference type="RefSeq" id="WP_126865299.1">
    <property type="nucleotide sequence ID" value="NZ_JAUSTX010000002.1"/>
</dbReference>
<evidence type="ECO:0000259" key="6">
    <source>
        <dbReference type="PROSITE" id="PS50893"/>
    </source>
</evidence>
<dbReference type="PROSITE" id="PS50893">
    <property type="entry name" value="ABC_TRANSPORTER_2"/>
    <property type="match status" value="1"/>
</dbReference>
<dbReference type="GO" id="GO:0015658">
    <property type="term" value="F:branched-chain amino acid transmembrane transporter activity"/>
    <property type="evidence" value="ECO:0007669"/>
    <property type="project" value="TreeGrafter"/>
</dbReference>
<evidence type="ECO:0000256" key="4">
    <source>
        <dbReference type="ARBA" id="ARBA00022840"/>
    </source>
</evidence>
<gene>
    <name evidence="7" type="ORF">ELQ35_13210</name>
</gene>
<keyword evidence="5" id="KW-0029">Amino-acid transport</keyword>
<keyword evidence="3" id="KW-0547">Nucleotide-binding</keyword>
<dbReference type="Pfam" id="PF00005">
    <property type="entry name" value="ABC_tran"/>
    <property type="match status" value="1"/>
</dbReference>
<dbReference type="InterPro" id="IPR027417">
    <property type="entry name" value="P-loop_NTPase"/>
</dbReference>
<evidence type="ECO:0000256" key="1">
    <source>
        <dbReference type="ARBA" id="ARBA00005417"/>
    </source>
</evidence>
<protein>
    <submittedName>
        <fullName evidence="7">ABC transporter ATP-binding protein</fullName>
    </submittedName>
</protein>
<dbReference type="InterPro" id="IPR017871">
    <property type="entry name" value="ABC_transporter-like_CS"/>
</dbReference>
<evidence type="ECO:0000256" key="3">
    <source>
        <dbReference type="ARBA" id="ARBA00022741"/>
    </source>
</evidence>
<evidence type="ECO:0000256" key="5">
    <source>
        <dbReference type="ARBA" id="ARBA00022970"/>
    </source>
</evidence>
<dbReference type="InterPro" id="IPR003439">
    <property type="entry name" value="ABC_transporter-like_ATP-bd"/>
</dbReference>
<dbReference type="SUPFAM" id="SSF52540">
    <property type="entry name" value="P-loop containing nucleoside triphosphate hydrolases"/>
    <property type="match status" value="1"/>
</dbReference>
<dbReference type="PROSITE" id="PS00211">
    <property type="entry name" value="ABC_TRANSPORTER_1"/>
    <property type="match status" value="1"/>
</dbReference>
<dbReference type="GO" id="GO:0005524">
    <property type="term" value="F:ATP binding"/>
    <property type="evidence" value="ECO:0007669"/>
    <property type="project" value="UniProtKB-KW"/>
</dbReference>
<reference evidence="7 8" key="1">
    <citation type="submission" date="2018-12" db="EMBL/GenBank/DDBJ databases">
        <title>Bacillus chawlae sp. nov., Bacillus glennii sp. nov., and Bacillus saganii sp. nov. Isolated from the Vehicle Assembly Building at Kennedy Space Center where the Viking Spacecraft were Assembled.</title>
        <authorList>
            <person name="Seuylemezian A."/>
            <person name="Vaishampayan P."/>
        </authorList>
    </citation>
    <scope>NUCLEOTIDE SEQUENCE [LARGE SCALE GENOMIC DNA]</scope>
    <source>
        <strain evidence="7 8">L5</strain>
    </source>
</reference>
<keyword evidence="8" id="KW-1185">Reference proteome</keyword>